<name>A0A831ZX07_9BACT</name>
<keyword evidence="3 7" id="KW-0479">Metal-binding</keyword>
<dbReference type="InterPro" id="IPR016473">
    <property type="entry name" value="dCMP_deaminase"/>
</dbReference>
<gene>
    <name evidence="9" type="ORF">ENS06_04415</name>
</gene>
<dbReference type="CDD" id="cd01286">
    <property type="entry name" value="deoxycytidylate_deaminase"/>
    <property type="match status" value="1"/>
</dbReference>
<accession>A0A831ZX07</accession>
<feature type="binding site" evidence="7">
    <location>
        <position position="88"/>
    </location>
    <ligand>
        <name>Zn(2+)</name>
        <dbReference type="ChEBI" id="CHEBI:29105"/>
        <note>catalytic</note>
    </ligand>
</feature>
<reference evidence="9" key="1">
    <citation type="journal article" date="2020" name="mSystems">
        <title>Genome- and Community-Level Interaction Insights into Carbon Utilization and Element Cycling Functions of Hydrothermarchaeota in Hydrothermal Sediment.</title>
        <authorList>
            <person name="Zhou Z."/>
            <person name="Liu Y."/>
            <person name="Xu W."/>
            <person name="Pan J."/>
            <person name="Luo Z.H."/>
            <person name="Li M."/>
        </authorList>
    </citation>
    <scope>NUCLEOTIDE SEQUENCE [LARGE SCALE GENOMIC DNA]</scope>
    <source>
        <strain evidence="9">SpSt-456</strain>
    </source>
</reference>
<dbReference type="InterPro" id="IPR016193">
    <property type="entry name" value="Cytidine_deaminase-like"/>
</dbReference>
<protein>
    <submittedName>
        <fullName evidence="9">dCMP deaminase family protein</fullName>
    </submittedName>
</protein>
<evidence type="ECO:0000256" key="1">
    <source>
        <dbReference type="ARBA" id="ARBA00001947"/>
    </source>
</evidence>
<dbReference type="AlphaFoldDB" id="A0A831ZX07"/>
<feature type="active site" description="Proton donor" evidence="6">
    <location>
        <position position="90"/>
    </location>
</feature>
<evidence type="ECO:0000256" key="7">
    <source>
        <dbReference type="PIRSR" id="PIRSR006019-2"/>
    </source>
</evidence>
<dbReference type="GO" id="GO:0008270">
    <property type="term" value="F:zinc ion binding"/>
    <property type="evidence" value="ECO:0007669"/>
    <property type="project" value="InterPro"/>
</dbReference>
<dbReference type="InterPro" id="IPR016192">
    <property type="entry name" value="APOBEC/CMP_deaminase_Zn-bd"/>
</dbReference>
<keyword evidence="5 7" id="KW-0862">Zinc</keyword>
<dbReference type="EMBL" id="DSTK01000013">
    <property type="protein sequence ID" value="HFK96557.1"/>
    <property type="molecule type" value="Genomic_DNA"/>
</dbReference>
<evidence type="ECO:0000313" key="9">
    <source>
        <dbReference type="EMBL" id="HFK96557.1"/>
    </source>
</evidence>
<evidence type="ECO:0000256" key="4">
    <source>
        <dbReference type="ARBA" id="ARBA00022801"/>
    </source>
</evidence>
<evidence type="ECO:0000256" key="5">
    <source>
        <dbReference type="ARBA" id="ARBA00022833"/>
    </source>
</evidence>
<comment type="caution">
    <text evidence="9">The sequence shown here is derived from an EMBL/GenBank/DDBJ whole genome shotgun (WGS) entry which is preliminary data.</text>
</comment>
<dbReference type="PROSITE" id="PS00903">
    <property type="entry name" value="CYT_DCMP_DEAMINASES_1"/>
    <property type="match status" value="1"/>
</dbReference>
<dbReference type="GO" id="GO:0006220">
    <property type="term" value="P:pyrimidine nucleotide metabolic process"/>
    <property type="evidence" value="ECO:0007669"/>
    <property type="project" value="InterPro"/>
</dbReference>
<proteinExistence type="inferred from homology"/>
<dbReference type="Gene3D" id="3.40.140.10">
    <property type="entry name" value="Cytidine Deaminase, domain 2"/>
    <property type="match status" value="1"/>
</dbReference>
<evidence type="ECO:0000256" key="6">
    <source>
        <dbReference type="PIRSR" id="PIRSR006019-1"/>
    </source>
</evidence>
<feature type="binding site" evidence="7">
    <location>
        <position position="116"/>
    </location>
    <ligand>
        <name>Zn(2+)</name>
        <dbReference type="ChEBI" id="CHEBI:29105"/>
        <note>catalytic</note>
    </ligand>
</feature>
<dbReference type="InterPro" id="IPR002125">
    <property type="entry name" value="CMP_dCMP_dom"/>
</dbReference>
<comment type="similarity">
    <text evidence="2">Belongs to the cytidine and deoxycytidylate deaminase family.</text>
</comment>
<feature type="domain" description="CMP/dCMP-type deaminase" evidence="8">
    <location>
        <begin position="7"/>
        <end position="159"/>
    </location>
</feature>
<evidence type="ECO:0000256" key="3">
    <source>
        <dbReference type="ARBA" id="ARBA00022723"/>
    </source>
</evidence>
<sequence>MARQRPSWHEYFMLIAKIVSTRSTCNSRPTGAVIVKDNHILSTGYNGAMPGAPHCIDQPDMEDGRPYCYRRSLGVPDVDKYNFCKASHAEANAIAQAARYGISVEGATLYTTLAPCYVCLKLIATARIRAVYYEQSYDSASPERDRFWQEAVREAGIETFERLIISPQTYDYILSDIRNITSRRRTPATDFIPDP</sequence>
<keyword evidence="4" id="KW-0378">Hydrolase</keyword>
<evidence type="ECO:0000256" key="2">
    <source>
        <dbReference type="ARBA" id="ARBA00006576"/>
    </source>
</evidence>
<dbReference type="InterPro" id="IPR015517">
    <property type="entry name" value="dCMP_deaminase-rel"/>
</dbReference>
<evidence type="ECO:0000259" key="8">
    <source>
        <dbReference type="PROSITE" id="PS51747"/>
    </source>
</evidence>
<dbReference type="PIRSF" id="PIRSF006019">
    <property type="entry name" value="dCMP_deaminase"/>
    <property type="match status" value="1"/>
</dbReference>
<dbReference type="InterPro" id="IPR035105">
    <property type="entry name" value="Deoxycytidylate_deaminase_dom"/>
</dbReference>
<dbReference type="GO" id="GO:0005737">
    <property type="term" value="C:cytoplasm"/>
    <property type="evidence" value="ECO:0007669"/>
    <property type="project" value="TreeGrafter"/>
</dbReference>
<dbReference type="SUPFAM" id="SSF53927">
    <property type="entry name" value="Cytidine deaminase-like"/>
    <property type="match status" value="1"/>
</dbReference>
<comment type="cofactor">
    <cofactor evidence="1 7">
        <name>Zn(2+)</name>
        <dbReference type="ChEBI" id="CHEBI:29105"/>
    </cofactor>
</comment>
<dbReference type="PANTHER" id="PTHR11086">
    <property type="entry name" value="DEOXYCYTIDYLATE DEAMINASE-RELATED"/>
    <property type="match status" value="1"/>
</dbReference>
<dbReference type="PANTHER" id="PTHR11086:SF18">
    <property type="entry name" value="DEOXYCYTIDYLATE DEAMINASE"/>
    <property type="match status" value="1"/>
</dbReference>
<feature type="binding site" evidence="7">
    <location>
        <position position="119"/>
    </location>
    <ligand>
        <name>Zn(2+)</name>
        <dbReference type="ChEBI" id="CHEBI:29105"/>
        <note>catalytic</note>
    </ligand>
</feature>
<dbReference type="PROSITE" id="PS51747">
    <property type="entry name" value="CYT_DCMP_DEAMINASES_2"/>
    <property type="match status" value="1"/>
</dbReference>
<dbReference type="GO" id="GO:0004132">
    <property type="term" value="F:dCMP deaminase activity"/>
    <property type="evidence" value="ECO:0007669"/>
    <property type="project" value="InterPro"/>
</dbReference>
<dbReference type="Pfam" id="PF00383">
    <property type="entry name" value="dCMP_cyt_deam_1"/>
    <property type="match status" value="1"/>
</dbReference>
<organism evidence="9">
    <name type="scientific">Desulfacinum infernum</name>
    <dbReference type="NCBI Taxonomy" id="35837"/>
    <lineage>
        <taxon>Bacteria</taxon>
        <taxon>Pseudomonadati</taxon>
        <taxon>Thermodesulfobacteriota</taxon>
        <taxon>Syntrophobacteria</taxon>
        <taxon>Syntrophobacterales</taxon>
        <taxon>Syntrophobacteraceae</taxon>
        <taxon>Desulfacinum</taxon>
    </lineage>
</organism>